<evidence type="ECO:0008006" key="4">
    <source>
        <dbReference type="Google" id="ProtNLM"/>
    </source>
</evidence>
<feature type="compositionally biased region" description="Low complexity" evidence="1">
    <location>
        <begin position="1"/>
        <end position="16"/>
    </location>
</feature>
<dbReference type="KEGG" id="ria:C7V51_06685"/>
<dbReference type="EMBL" id="CP028130">
    <property type="protein sequence ID" value="AZZ55604.1"/>
    <property type="molecule type" value="Genomic_DNA"/>
</dbReference>
<sequence>MAAHAAHGASRPASSGDTTVLDPSRRAWLPGLAPGRHRTPAPGAPIAPPSEGLARLSFATGQRAVVTGSGLIGREPLPDPNETFRHILSVPDPSRSLSKTHLEFGFDEVGLWVRDRWSANGSVLVAPTQAPLPLEAGRRYRAKIGSRLLLASIEMAVDRVDDSADRSGRSPTGR</sequence>
<evidence type="ECO:0000313" key="3">
    <source>
        <dbReference type="Proteomes" id="UP000283946"/>
    </source>
</evidence>
<dbReference type="Proteomes" id="UP000283946">
    <property type="component" value="Chromosome"/>
</dbReference>
<protein>
    <recommendedName>
        <fullName evidence="4">FHA domain-containing protein</fullName>
    </recommendedName>
</protein>
<dbReference type="RefSeq" id="WP_104264385.1">
    <property type="nucleotide sequence ID" value="NZ_CP028130.1"/>
</dbReference>
<dbReference type="AlphaFoldDB" id="A0AAD1EMJ1"/>
<proteinExistence type="predicted"/>
<dbReference type="Gene3D" id="2.60.200.20">
    <property type="match status" value="1"/>
</dbReference>
<organism evidence="2 3">
    <name type="scientific">Rathayibacter iranicus</name>
    <dbReference type="NCBI Taxonomy" id="59737"/>
    <lineage>
        <taxon>Bacteria</taxon>
        <taxon>Bacillati</taxon>
        <taxon>Actinomycetota</taxon>
        <taxon>Actinomycetes</taxon>
        <taxon>Micrococcales</taxon>
        <taxon>Microbacteriaceae</taxon>
        <taxon>Rathayibacter</taxon>
    </lineage>
</organism>
<reference evidence="2 3" key="1">
    <citation type="submission" date="2018-03" db="EMBL/GenBank/DDBJ databases">
        <title>Bacteriophage NCPPB3778 and a type I-E CRISPR drive the evolution of the US Biological Select Agent, Rathayibacter toxicus.</title>
        <authorList>
            <person name="Davis E.W.II."/>
            <person name="Tabima J.F."/>
            <person name="Weisberg A.J."/>
            <person name="Dantas Lopes L."/>
            <person name="Wiseman M.S."/>
            <person name="Wiseman M.S."/>
            <person name="Pupko T."/>
            <person name="Belcher M.S."/>
            <person name="Sechler A.J."/>
            <person name="Tancos M.A."/>
            <person name="Schroeder B.K."/>
            <person name="Murray T.D."/>
            <person name="Luster D.G."/>
            <person name="Schneider W.L."/>
            <person name="Rogers E."/>
            <person name="Andreote F.D."/>
            <person name="Grunwald N.J."/>
            <person name="Putnam M.L."/>
            <person name="Chang J.H."/>
        </authorList>
    </citation>
    <scope>NUCLEOTIDE SEQUENCE [LARGE SCALE GENOMIC DNA]</scope>
    <source>
        <strain evidence="2 3">NCCPB 2253</strain>
    </source>
</reference>
<name>A0AAD1EMJ1_9MICO</name>
<accession>A0AAD1EMJ1</accession>
<feature type="region of interest" description="Disordered" evidence="1">
    <location>
        <begin position="1"/>
        <end position="51"/>
    </location>
</feature>
<gene>
    <name evidence="2" type="ORF">C7V51_06685</name>
</gene>
<evidence type="ECO:0000313" key="2">
    <source>
        <dbReference type="EMBL" id="AZZ55604.1"/>
    </source>
</evidence>
<evidence type="ECO:0000256" key="1">
    <source>
        <dbReference type="SAM" id="MobiDB-lite"/>
    </source>
</evidence>